<keyword evidence="3" id="KW-1185">Reference proteome</keyword>
<evidence type="ECO:0000256" key="1">
    <source>
        <dbReference type="SAM" id="MobiDB-lite"/>
    </source>
</evidence>
<sequence>MIGEDNPRKKKVPIPNSSTVSSRHGTQSSCFLRQIFGEKLFRGISQTPPRRKQFRKNLLRWRKENRRGKIKLQMKFKENKNPLSTNKNPFFKKTEQELNCGEMMNEMHNKAYLFAQNVVFFYLKSTSTIAESDR</sequence>
<feature type="compositionally biased region" description="Polar residues" evidence="1">
    <location>
        <begin position="15"/>
        <end position="26"/>
    </location>
</feature>
<organism evidence="2 3">
    <name type="scientific">Caerostris extrusa</name>
    <name type="common">Bark spider</name>
    <name type="synonym">Caerostris bankana</name>
    <dbReference type="NCBI Taxonomy" id="172846"/>
    <lineage>
        <taxon>Eukaryota</taxon>
        <taxon>Metazoa</taxon>
        <taxon>Ecdysozoa</taxon>
        <taxon>Arthropoda</taxon>
        <taxon>Chelicerata</taxon>
        <taxon>Arachnida</taxon>
        <taxon>Araneae</taxon>
        <taxon>Araneomorphae</taxon>
        <taxon>Entelegynae</taxon>
        <taxon>Araneoidea</taxon>
        <taxon>Araneidae</taxon>
        <taxon>Caerostris</taxon>
    </lineage>
</organism>
<reference evidence="2 3" key="1">
    <citation type="submission" date="2021-06" db="EMBL/GenBank/DDBJ databases">
        <title>Caerostris extrusa draft genome.</title>
        <authorList>
            <person name="Kono N."/>
            <person name="Arakawa K."/>
        </authorList>
    </citation>
    <scope>NUCLEOTIDE SEQUENCE [LARGE SCALE GENOMIC DNA]</scope>
</reference>
<feature type="region of interest" description="Disordered" evidence="1">
    <location>
        <begin position="1"/>
        <end position="26"/>
    </location>
</feature>
<proteinExistence type="predicted"/>
<protein>
    <submittedName>
        <fullName evidence="2">Uncharacterized protein</fullName>
    </submittedName>
</protein>
<name>A0AAV4MDK6_CAEEX</name>
<gene>
    <name evidence="2" type="ORF">CEXT_599791</name>
</gene>
<comment type="caution">
    <text evidence="2">The sequence shown here is derived from an EMBL/GenBank/DDBJ whole genome shotgun (WGS) entry which is preliminary data.</text>
</comment>
<accession>A0AAV4MDK6</accession>
<dbReference type="EMBL" id="BPLR01002133">
    <property type="protein sequence ID" value="GIX70375.1"/>
    <property type="molecule type" value="Genomic_DNA"/>
</dbReference>
<dbReference type="AlphaFoldDB" id="A0AAV4MDK6"/>
<evidence type="ECO:0000313" key="3">
    <source>
        <dbReference type="Proteomes" id="UP001054945"/>
    </source>
</evidence>
<evidence type="ECO:0000313" key="2">
    <source>
        <dbReference type="EMBL" id="GIX70375.1"/>
    </source>
</evidence>
<dbReference type="Proteomes" id="UP001054945">
    <property type="component" value="Unassembled WGS sequence"/>
</dbReference>